<dbReference type="Gramene" id="mRNA:HanXRQr2_Chr03g0115761">
    <property type="protein sequence ID" value="mRNA:HanXRQr2_Chr03g0115761"/>
    <property type="gene ID" value="HanXRQr2_Chr03g0115761"/>
</dbReference>
<evidence type="ECO:0000256" key="6">
    <source>
        <dbReference type="SAM" id="MobiDB-lite"/>
    </source>
</evidence>
<evidence type="ECO:0000256" key="1">
    <source>
        <dbReference type="ARBA" id="ARBA00012486"/>
    </source>
</evidence>
<keyword evidence="5" id="KW-0067">ATP-binding</keyword>
<feature type="region of interest" description="Disordered" evidence="6">
    <location>
        <begin position="55"/>
        <end position="105"/>
    </location>
</feature>
<sequence>MGSSTTGICIPQKSKKRVFPGSSPDNGPISHKNKMLKQNEDALVMISSGTIDAVQSSEQVKSDKKGKGVVTSSTLGGPIDIDSDDDSRYGKDYINSSSDESESEDDYAVLQSRFDKIDLPTGVEAAIPQFSGLIKTKDKMKVHAKPANGSKTSAGSGLRVHRGAMKVHAEPANGSKTSAGSGLRVQRGAMKVKSVKKPVKTRHHKGSSGAVGDSSNNKHDRLEHVTNHGEVISMEDETVVQDSGNNDVLRKYRNFKKFDIVEDYSDHHYSGSSSATMEPPRNWAKKIQEEWRILEKDLPDMIYVRVYESRMDLLRAVIMGPEGTPYHDGLFFFDVCFPKTYPHDPPQVHYHSGGLRINPNLYHNGKVCLSLLNTWVGSKNEKWTPGVSTMFQVLLSIQGLILNAKPYFNEPGYERTSGSASGENKSLQYNERTLVLSLKTMVYTMRKPPKHFEDLVIGHFCDRARGILTSCNAYTKGVRVGCGVDMGEQTGSRGFRNDVKGYMKTLVEAFKQIGVENLEEFLPPTQNFTQKIRAFLGF</sequence>
<dbReference type="PROSITE" id="PS50127">
    <property type="entry name" value="UBC_2"/>
    <property type="match status" value="1"/>
</dbReference>
<dbReference type="FunFam" id="3.10.110.10:FF:000028">
    <property type="entry name" value="Probable ubiquitin-conjugating enzyme E2 23"/>
    <property type="match status" value="1"/>
</dbReference>
<gene>
    <name evidence="9" type="primary">UBC25</name>
    <name evidence="9" type="ORF">HannXRQ_Chr13g0424271</name>
    <name evidence="8" type="ORF">HanXRQr2_Chr03g0115761</name>
</gene>
<keyword evidence="3" id="KW-0547">Nucleotide-binding</keyword>
<keyword evidence="2" id="KW-0808">Transferase</keyword>
<keyword evidence="10" id="KW-1185">Reference proteome</keyword>
<reference evidence="8" key="3">
    <citation type="submission" date="2020-06" db="EMBL/GenBank/DDBJ databases">
        <title>Helianthus annuus Genome sequencing and assembly Release 2.</title>
        <authorList>
            <person name="Gouzy J."/>
            <person name="Langlade N."/>
            <person name="Munos S."/>
        </authorList>
    </citation>
    <scope>NUCLEOTIDE SEQUENCE</scope>
    <source>
        <tissue evidence="8">Leaves</tissue>
    </source>
</reference>
<dbReference type="STRING" id="4232.A0A251SX83"/>
<dbReference type="GO" id="GO:0005524">
    <property type="term" value="F:ATP binding"/>
    <property type="evidence" value="ECO:0007669"/>
    <property type="project" value="UniProtKB-KW"/>
</dbReference>
<dbReference type="InParanoid" id="A0A251SX83"/>
<evidence type="ECO:0000313" key="10">
    <source>
        <dbReference type="Proteomes" id="UP000215914"/>
    </source>
</evidence>
<dbReference type="EC" id="2.3.2.23" evidence="1"/>
<evidence type="ECO:0000256" key="5">
    <source>
        <dbReference type="ARBA" id="ARBA00022840"/>
    </source>
</evidence>
<keyword evidence="4" id="KW-0833">Ubl conjugation pathway</keyword>
<dbReference type="PANTHER" id="PTHR46116">
    <property type="entry name" value="(E3-INDEPENDENT) E2 UBIQUITIN-CONJUGATING ENZYME"/>
    <property type="match status" value="1"/>
</dbReference>
<protein>
    <recommendedName>
        <fullName evidence="1">E2 ubiquitin-conjugating enzyme</fullName>
        <ecNumber evidence="1">2.3.2.23</ecNumber>
    </recommendedName>
</protein>
<feature type="compositionally biased region" description="Basic residues" evidence="6">
    <location>
        <begin position="193"/>
        <end position="206"/>
    </location>
</feature>
<reference evidence="8 10" key="1">
    <citation type="journal article" date="2017" name="Nature">
        <title>The sunflower genome provides insights into oil metabolism, flowering and Asterid evolution.</title>
        <authorList>
            <person name="Badouin H."/>
            <person name="Gouzy J."/>
            <person name="Grassa C.J."/>
            <person name="Murat F."/>
            <person name="Staton S.E."/>
            <person name="Cottret L."/>
            <person name="Lelandais-Briere C."/>
            <person name="Owens G.L."/>
            <person name="Carrere S."/>
            <person name="Mayjonade B."/>
            <person name="Legrand L."/>
            <person name="Gill N."/>
            <person name="Kane N.C."/>
            <person name="Bowers J.E."/>
            <person name="Hubner S."/>
            <person name="Bellec A."/>
            <person name="Berard A."/>
            <person name="Berges H."/>
            <person name="Blanchet N."/>
            <person name="Boniface M.C."/>
            <person name="Brunel D."/>
            <person name="Catrice O."/>
            <person name="Chaidir N."/>
            <person name="Claudel C."/>
            <person name="Donnadieu C."/>
            <person name="Faraut T."/>
            <person name="Fievet G."/>
            <person name="Helmstetter N."/>
            <person name="King M."/>
            <person name="Knapp S.J."/>
            <person name="Lai Z."/>
            <person name="Le Paslier M.C."/>
            <person name="Lippi Y."/>
            <person name="Lorenzon L."/>
            <person name="Mandel J.R."/>
            <person name="Marage G."/>
            <person name="Marchand G."/>
            <person name="Marquand E."/>
            <person name="Bret-Mestries E."/>
            <person name="Morien E."/>
            <person name="Nambeesan S."/>
            <person name="Nguyen T."/>
            <person name="Pegot-Espagnet P."/>
            <person name="Pouilly N."/>
            <person name="Raftis F."/>
            <person name="Sallet E."/>
            <person name="Schiex T."/>
            <person name="Thomas J."/>
            <person name="Vandecasteele C."/>
            <person name="Vares D."/>
            <person name="Vear F."/>
            <person name="Vautrin S."/>
            <person name="Crespi M."/>
            <person name="Mangin B."/>
            <person name="Burke J.M."/>
            <person name="Salse J."/>
            <person name="Munos S."/>
            <person name="Vincourt P."/>
            <person name="Rieseberg L.H."/>
            <person name="Langlade N.B."/>
        </authorList>
    </citation>
    <scope>NUCLEOTIDE SEQUENCE [LARGE SCALE GENOMIC DNA]</scope>
    <source>
        <strain evidence="10">cv. SF193</strain>
        <tissue evidence="8">Leaves</tissue>
    </source>
</reference>
<dbReference type="InterPro" id="IPR016135">
    <property type="entry name" value="UBQ-conjugating_enzyme/RWD"/>
</dbReference>
<feature type="region of interest" description="Disordered" evidence="6">
    <location>
        <begin position="1"/>
        <end position="31"/>
    </location>
</feature>
<name>A0A251SX83_HELAN</name>
<evidence type="ECO:0000259" key="7">
    <source>
        <dbReference type="PROSITE" id="PS50127"/>
    </source>
</evidence>
<dbReference type="InterPro" id="IPR000608">
    <property type="entry name" value="UBC"/>
</dbReference>
<dbReference type="CDD" id="cd23837">
    <property type="entry name" value="UBCc_UBE2O"/>
    <property type="match status" value="1"/>
</dbReference>
<feature type="region of interest" description="Disordered" evidence="6">
    <location>
        <begin position="168"/>
        <end position="220"/>
    </location>
</feature>
<reference evidence="9" key="2">
    <citation type="submission" date="2017-02" db="EMBL/GenBank/DDBJ databases">
        <title>Sunflower complete genome.</title>
        <authorList>
            <person name="Langlade N."/>
            <person name="Munos S."/>
        </authorList>
    </citation>
    <scope>NUCLEOTIDE SEQUENCE [LARGE SCALE GENOMIC DNA]</scope>
    <source>
        <tissue evidence="9">Leaves</tissue>
    </source>
</reference>
<feature type="domain" description="UBC core" evidence="7">
    <location>
        <begin position="282"/>
        <end position="442"/>
    </location>
</feature>
<dbReference type="EMBL" id="MNCJ02000318">
    <property type="protein sequence ID" value="KAF5814847.1"/>
    <property type="molecule type" value="Genomic_DNA"/>
</dbReference>
<accession>A0A251SX83</accession>
<dbReference type="EMBL" id="CM007902">
    <property type="protein sequence ID" value="OTG03458.1"/>
    <property type="molecule type" value="Genomic_DNA"/>
</dbReference>
<evidence type="ECO:0000256" key="2">
    <source>
        <dbReference type="ARBA" id="ARBA00022679"/>
    </source>
</evidence>
<dbReference type="OrthoDB" id="47801at2759"/>
<organism evidence="9 10">
    <name type="scientific">Helianthus annuus</name>
    <name type="common">Common sunflower</name>
    <dbReference type="NCBI Taxonomy" id="4232"/>
    <lineage>
        <taxon>Eukaryota</taxon>
        <taxon>Viridiplantae</taxon>
        <taxon>Streptophyta</taxon>
        <taxon>Embryophyta</taxon>
        <taxon>Tracheophyta</taxon>
        <taxon>Spermatophyta</taxon>
        <taxon>Magnoliopsida</taxon>
        <taxon>eudicotyledons</taxon>
        <taxon>Gunneridae</taxon>
        <taxon>Pentapetalae</taxon>
        <taxon>asterids</taxon>
        <taxon>campanulids</taxon>
        <taxon>Asterales</taxon>
        <taxon>Asteraceae</taxon>
        <taxon>Asteroideae</taxon>
        <taxon>Heliantheae alliance</taxon>
        <taxon>Heliantheae</taxon>
        <taxon>Helianthus</taxon>
    </lineage>
</organism>
<dbReference type="Proteomes" id="UP000215914">
    <property type="component" value="Chromosome 13"/>
</dbReference>
<evidence type="ECO:0000313" key="9">
    <source>
        <dbReference type="EMBL" id="OTG03458.1"/>
    </source>
</evidence>
<evidence type="ECO:0000256" key="4">
    <source>
        <dbReference type="ARBA" id="ARBA00022786"/>
    </source>
</evidence>
<evidence type="ECO:0000313" key="8">
    <source>
        <dbReference type="EMBL" id="KAF5814847.1"/>
    </source>
</evidence>
<proteinExistence type="predicted"/>
<dbReference type="PANTHER" id="PTHR46116:SF41">
    <property type="entry name" value="UBIQUITIN-CONJUGATING ENZYME E2 25-RELATED"/>
    <property type="match status" value="1"/>
</dbReference>
<evidence type="ECO:0000256" key="3">
    <source>
        <dbReference type="ARBA" id="ARBA00022741"/>
    </source>
</evidence>
<dbReference type="Gene3D" id="3.10.110.10">
    <property type="entry name" value="Ubiquitin Conjugating Enzyme"/>
    <property type="match status" value="1"/>
</dbReference>
<dbReference type="GO" id="GO:0061631">
    <property type="term" value="F:ubiquitin conjugating enzyme activity"/>
    <property type="evidence" value="ECO:0000318"/>
    <property type="project" value="GO_Central"/>
</dbReference>
<dbReference type="AlphaFoldDB" id="A0A251SX83"/>
<dbReference type="SUPFAM" id="SSF54495">
    <property type="entry name" value="UBC-like"/>
    <property type="match status" value="1"/>
</dbReference>
<dbReference type="SMART" id="SM00212">
    <property type="entry name" value="UBCc"/>
    <property type="match status" value="1"/>
</dbReference>
<dbReference type="Pfam" id="PF00179">
    <property type="entry name" value="UQ_con"/>
    <property type="match status" value="1"/>
</dbReference>